<proteinExistence type="predicted"/>
<sequence length="54" mass="6050">MPLVSFWLVVAIGVKARAKDILIGSFKWLLRVMVCPIGILGLLEKRENVSLKIN</sequence>
<dbReference type="EMBL" id="CP000828">
    <property type="protein sequence ID" value="ABW25327.1"/>
    <property type="molecule type" value="Genomic_DNA"/>
</dbReference>
<reference evidence="2 3" key="1">
    <citation type="journal article" date="2008" name="Proc. Natl. Acad. Sci. U.S.A.">
        <title>Niche adaptation and genome expansion in the chlorophyll d-producing cyanobacterium Acaryochloris marina.</title>
        <authorList>
            <person name="Swingley W.D."/>
            <person name="Chen M."/>
            <person name="Cheung P.C."/>
            <person name="Conrad A.L."/>
            <person name="Dejesa L.C."/>
            <person name="Hao J."/>
            <person name="Honchak B.M."/>
            <person name="Karbach L.E."/>
            <person name="Kurdoglu A."/>
            <person name="Lahiri S."/>
            <person name="Mastrian S.D."/>
            <person name="Miyashita H."/>
            <person name="Page L."/>
            <person name="Ramakrishna P."/>
            <person name="Satoh S."/>
            <person name="Sattley W.M."/>
            <person name="Shimada Y."/>
            <person name="Taylor H.L."/>
            <person name="Tomo T."/>
            <person name="Tsuchiya T."/>
            <person name="Wang Z.T."/>
            <person name="Raymond J."/>
            <person name="Mimuro M."/>
            <person name="Blankenship R.E."/>
            <person name="Touchman J.W."/>
        </authorList>
    </citation>
    <scope>NUCLEOTIDE SEQUENCE [LARGE SCALE GENOMIC DNA]</scope>
    <source>
        <strain evidence="3">MBIC 11017</strain>
    </source>
</reference>
<evidence type="ECO:0000313" key="2">
    <source>
        <dbReference type="EMBL" id="ABW25327.1"/>
    </source>
</evidence>
<dbReference type="AlphaFoldDB" id="B0C8T7"/>
<evidence type="ECO:0000256" key="1">
    <source>
        <dbReference type="SAM" id="Phobius"/>
    </source>
</evidence>
<name>B0C8T7_ACAM1</name>
<gene>
    <name evidence="2" type="ordered locus">AM1_0241</name>
</gene>
<feature type="transmembrane region" description="Helical" evidence="1">
    <location>
        <begin position="28"/>
        <end position="44"/>
    </location>
</feature>
<organism evidence="2 3">
    <name type="scientific">Acaryochloris marina (strain MBIC 11017)</name>
    <dbReference type="NCBI Taxonomy" id="329726"/>
    <lineage>
        <taxon>Bacteria</taxon>
        <taxon>Bacillati</taxon>
        <taxon>Cyanobacteriota</taxon>
        <taxon>Cyanophyceae</taxon>
        <taxon>Acaryochloridales</taxon>
        <taxon>Acaryochloridaceae</taxon>
        <taxon>Acaryochloris</taxon>
    </lineage>
</organism>
<dbReference type="Proteomes" id="UP000000268">
    <property type="component" value="Chromosome"/>
</dbReference>
<keyword evidence="1" id="KW-0472">Membrane</keyword>
<dbReference type="HOGENOM" id="CLU_3039277_0_0_3"/>
<accession>B0C8T7</accession>
<keyword evidence="1" id="KW-0812">Transmembrane</keyword>
<dbReference type="KEGG" id="amr:AM1_0241"/>
<evidence type="ECO:0000313" key="3">
    <source>
        <dbReference type="Proteomes" id="UP000000268"/>
    </source>
</evidence>
<keyword evidence="1" id="KW-1133">Transmembrane helix</keyword>
<keyword evidence="3" id="KW-1185">Reference proteome</keyword>
<protein>
    <submittedName>
        <fullName evidence="2">Uncharacterized protein</fullName>
    </submittedName>
</protein>